<proteinExistence type="predicted"/>
<evidence type="ECO:0000313" key="2">
    <source>
        <dbReference type="EMBL" id="PTM77104.1"/>
    </source>
</evidence>
<sequence>MNSLFSPLVHGGAQLPSRIVMAPMTRARAAQPGNVPTDLMAEYYAQRASAGLILTEATQISPQGQGYSFTPGIHSADQVAGWRKVTDAVHAAGGRIMLQLWHVGRMSHESFHADGLPVAPSAIAPGASVWVVDPATGKGNMLPCPVPRALATSEIPGIVQDYASAARNALEAGFDGVEIHAANGYLLDSFLRTTSNHRTDPYGGTVENRIRLALEVAEAVAAVFGPARTGIRFSPFITQRGMDDPDAPDAILTLARALNDIGLGHIHIAEADWDDAPETPMGFRVALRQAFAGHIIVAGGYDARKAQGMLTRGLVDMVAFGRPFLANPDFPQRLVGNLPLADFDPGTLFGGGAEGFTTYQPYDTLPQP</sequence>
<feature type="domain" description="NADH:flavin oxidoreductase/NADH oxidase N-terminal" evidence="1">
    <location>
        <begin position="3"/>
        <end position="339"/>
    </location>
</feature>
<protein>
    <submittedName>
        <fullName evidence="2">N-ethylmaleimide reductase</fullName>
    </submittedName>
</protein>
<organism evidence="2 3">
    <name type="scientific">Cereibacter johrii</name>
    <dbReference type="NCBI Taxonomy" id="445629"/>
    <lineage>
        <taxon>Bacteria</taxon>
        <taxon>Pseudomonadati</taxon>
        <taxon>Pseudomonadota</taxon>
        <taxon>Alphaproteobacteria</taxon>
        <taxon>Rhodobacterales</taxon>
        <taxon>Paracoccaceae</taxon>
        <taxon>Cereibacter</taxon>
    </lineage>
</organism>
<evidence type="ECO:0000313" key="3">
    <source>
        <dbReference type="Proteomes" id="UP000240800"/>
    </source>
</evidence>
<dbReference type="InterPro" id="IPR001155">
    <property type="entry name" value="OxRdtase_FMN_N"/>
</dbReference>
<dbReference type="SUPFAM" id="SSF51395">
    <property type="entry name" value="FMN-linked oxidoreductases"/>
    <property type="match status" value="1"/>
</dbReference>
<keyword evidence="3" id="KW-1185">Reference proteome</keyword>
<dbReference type="PANTHER" id="PTHR22893">
    <property type="entry name" value="NADH OXIDOREDUCTASE-RELATED"/>
    <property type="match status" value="1"/>
</dbReference>
<name>A0ABX5J5Z5_9RHOB</name>
<dbReference type="CDD" id="cd02933">
    <property type="entry name" value="OYE_like_FMN"/>
    <property type="match status" value="1"/>
</dbReference>
<dbReference type="EMBL" id="PZZW01000006">
    <property type="protein sequence ID" value="PTM77104.1"/>
    <property type="molecule type" value="Genomic_DNA"/>
</dbReference>
<dbReference type="RefSeq" id="WP_069332670.1">
    <property type="nucleotide sequence ID" value="NZ_MABH01000164.1"/>
</dbReference>
<dbReference type="InterPro" id="IPR013785">
    <property type="entry name" value="Aldolase_TIM"/>
</dbReference>
<dbReference type="Gene3D" id="3.20.20.70">
    <property type="entry name" value="Aldolase class I"/>
    <property type="match status" value="1"/>
</dbReference>
<gene>
    <name evidence="2" type="ORF">C8J29_10630</name>
</gene>
<dbReference type="Proteomes" id="UP000240800">
    <property type="component" value="Unassembled WGS sequence"/>
</dbReference>
<reference evidence="2 3" key="1">
    <citation type="submission" date="2018-04" db="EMBL/GenBank/DDBJ databases">
        <title>Genomic Encyclopedia of Type Strains, Phase III (KMG-III): the genomes of soil and plant-associated and newly described type strains.</title>
        <authorList>
            <person name="Whitman W."/>
        </authorList>
    </citation>
    <scope>NUCLEOTIDE SEQUENCE [LARGE SCALE GENOMIC DNA]</scope>
    <source>
        <strain evidence="2 3">JA192</strain>
    </source>
</reference>
<dbReference type="PANTHER" id="PTHR22893:SF91">
    <property type="entry name" value="NADPH DEHYDROGENASE 2-RELATED"/>
    <property type="match status" value="1"/>
</dbReference>
<dbReference type="Pfam" id="PF00724">
    <property type="entry name" value="Oxidored_FMN"/>
    <property type="match status" value="1"/>
</dbReference>
<evidence type="ECO:0000259" key="1">
    <source>
        <dbReference type="Pfam" id="PF00724"/>
    </source>
</evidence>
<dbReference type="InterPro" id="IPR045247">
    <property type="entry name" value="Oye-like"/>
</dbReference>
<accession>A0ABX5J5Z5</accession>
<comment type="caution">
    <text evidence="2">The sequence shown here is derived from an EMBL/GenBank/DDBJ whole genome shotgun (WGS) entry which is preliminary data.</text>
</comment>